<feature type="domain" description="DUF4158" evidence="1">
    <location>
        <begin position="3"/>
        <end position="61"/>
    </location>
</feature>
<evidence type="ECO:0000259" key="1">
    <source>
        <dbReference type="Pfam" id="PF13700"/>
    </source>
</evidence>
<keyword evidence="3" id="KW-1185">Reference proteome</keyword>
<organism evidence="2 3">
    <name type="scientific">Mesorhizobium onobrychidis</name>
    <dbReference type="NCBI Taxonomy" id="2775404"/>
    <lineage>
        <taxon>Bacteria</taxon>
        <taxon>Pseudomonadati</taxon>
        <taxon>Pseudomonadota</taxon>
        <taxon>Alphaproteobacteria</taxon>
        <taxon>Hyphomicrobiales</taxon>
        <taxon>Phyllobacteriaceae</taxon>
        <taxon>Mesorhizobium</taxon>
    </lineage>
</organism>
<dbReference type="EMBL" id="CP062229">
    <property type="protein sequence ID" value="UVC19215.1"/>
    <property type="molecule type" value="Genomic_DNA"/>
</dbReference>
<name>A0ABY5R6X1_9HYPH</name>
<dbReference type="Pfam" id="PF13700">
    <property type="entry name" value="DUF4158"/>
    <property type="match status" value="1"/>
</dbReference>
<gene>
    <name evidence="2" type="ORF">IHQ72_32205</name>
</gene>
<evidence type="ECO:0000313" key="3">
    <source>
        <dbReference type="Proteomes" id="UP001058098"/>
    </source>
</evidence>
<accession>A0ABY5R6X1</accession>
<dbReference type="RefSeq" id="WP_309508979.1">
    <property type="nucleotide sequence ID" value="NZ_CP062229.1"/>
</dbReference>
<protein>
    <submittedName>
        <fullName evidence="2">DUF4158 domain-containing protein</fullName>
    </submittedName>
</protein>
<evidence type="ECO:0000313" key="2">
    <source>
        <dbReference type="EMBL" id="UVC19215.1"/>
    </source>
</evidence>
<sequence length="64" mass="7159">MSSAVFSRYARREETCREHAREIIAALELRDVRAIAYRTLVTVAAREAAATEKGLPIAQAVSRR</sequence>
<reference evidence="2" key="1">
    <citation type="submission" date="2020-09" db="EMBL/GenBank/DDBJ databases">
        <title>Rhizobia associated with sainfoin plants.</title>
        <authorList>
            <person name="Asharfi S."/>
            <person name="Kuzmanovic N."/>
            <person name="Bunk B."/>
            <person name="Sproeer C."/>
            <person name="Becker M."/>
            <person name="Thuenen T."/>
        </authorList>
    </citation>
    <scope>NUCLEOTIDE SEQUENCE</scope>
    <source>
        <strain evidence="2">OM4</strain>
    </source>
</reference>
<dbReference type="Proteomes" id="UP001058098">
    <property type="component" value="Chromosome"/>
</dbReference>
<dbReference type="InterPro" id="IPR025296">
    <property type="entry name" value="DUF4158"/>
</dbReference>
<proteinExistence type="predicted"/>